<gene>
    <name evidence="8" type="ORF">SAMN05660350_00246</name>
</gene>
<keyword evidence="5 6" id="KW-0472">Membrane</keyword>
<dbReference type="PANTHER" id="PTHR42718">
    <property type="entry name" value="MAJOR FACILITATOR SUPERFAMILY MULTIDRUG TRANSPORTER MFSC"/>
    <property type="match status" value="1"/>
</dbReference>
<evidence type="ECO:0000256" key="2">
    <source>
        <dbReference type="ARBA" id="ARBA00022448"/>
    </source>
</evidence>
<feature type="transmembrane region" description="Helical" evidence="6">
    <location>
        <begin position="152"/>
        <end position="175"/>
    </location>
</feature>
<feature type="transmembrane region" description="Helical" evidence="6">
    <location>
        <begin position="213"/>
        <end position="230"/>
    </location>
</feature>
<evidence type="ECO:0000256" key="4">
    <source>
        <dbReference type="ARBA" id="ARBA00022989"/>
    </source>
</evidence>
<evidence type="ECO:0000313" key="9">
    <source>
        <dbReference type="Proteomes" id="UP000184428"/>
    </source>
</evidence>
<feature type="transmembrane region" description="Helical" evidence="6">
    <location>
        <begin position="406"/>
        <end position="426"/>
    </location>
</feature>
<dbReference type="EMBL" id="FRDM01000001">
    <property type="protein sequence ID" value="SHN51047.1"/>
    <property type="molecule type" value="Genomic_DNA"/>
</dbReference>
<keyword evidence="3 6" id="KW-0812">Transmembrane</keyword>
<comment type="subcellular location">
    <subcellularLocation>
        <location evidence="1">Cell membrane</location>
        <topology evidence="1">Multi-pass membrane protein</topology>
    </subcellularLocation>
</comment>
<accession>A0A1M7RXI0</accession>
<dbReference type="GO" id="GO:0022857">
    <property type="term" value="F:transmembrane transporter activity"/>
    <property type="evidence" value="ECO:0007669"/>
    <property type="project" value="InterPro"/>
</dbReference>
<dbReference type="PANTHER" id="PTHR42718:SF9">
    <property type="entry name" value="MAJOR FACILITATOR SUPERFAMILY MULTIDRUG TRANSPORTER MFSC"/>
    <property type="match status" value="1"/>
</dbReference>
<keyword evidence="4 6" id="KW-1133">Transmembrane helix</keyword>
<dbReference type="PROSITE" id="PS50850">
    <property type="entry name" value="MFS"/>
    <property type="match status" value="1"/>
</dbReference>
<dbReference type="PRINTS" id="PR01036">
    <property type="entry name" value="TCRTETB"/>
</dbReference>
<dbReference type="InterPro" id="IPR011701">
    <property type="entry name" value="MFS"/>
</dbReference>
<feature type="transmembrane region" description="Helical" evidence="6">
    <location>
        <begin position="284"/>
        <end position="305"/>
    </location>
</feature>
<dbReference type="InterPro" id="IPR036259">
    <property type="entry name" value="MFS_trans_sf"/>
</dbReference>
<evidence type="ECO:0000256" key="6">
    <source>
        <dbReference type="SAM" id="Phobius"/>
    </source>
</evidence>
<feature type="domain" description="Major facilitator superfamily (MFS) profile" evidence="7">
    <location>
        <begin position="1"/>
        <end position="432"/>
    </location>
</feature>
<name>A0A1M7RXI0_9ACTN</name>
<evidence type="ECO:0000259" key="7">
    <source>
        <dbReference type="PROSITE" id="PS50850"/>
    </source>
</evidence>
<proteinExistence type="predicted"/>
<feature type="transmembrane region" description="Helical" evidence="6">
    <location>
        <begin position="36"/>
        <end position="54"/>
    </location>
</feature>
<feature type="transmembrane region" description="Helical" evidence="6">
    <location>
        <begin position="312"/>
        <end position="331"/>
    </location>
</feature>
<evidence type="ECO:0000313" key="8">
    <source>
        <dbReference type="EMBL" id="SHN51047.1"/>
    </source>
</evidence>
<organism evidence="8 9">
    <name type="scientific">Geodermatophilus obscurus</name>
    <dbReference type="NCBI Taxonomy" id="1861"/>
    <lineage>
        <taxon>Bacteria</taxon>
        <taxon>Bacillati</taxon>
        <taxon>Actinomycetota</taxon>
        <taxon>Actinomycetes</taxon>
        <taxon>Geodermatophilales</taxon>
        <taxon>Geodermatophilaceae</taxon>
        <taxon>Geodermatophilus</taxon>
    </lineage>
</organism>
<dbReference type="Gene3D" id="1.20.1250.20">
    <property type="entry name" value="MFS general substrate transporter like domains"/>
    <property type="match status" value="2"/>
</dbReference>
<protein>
    <submittedName>
        <fullName evidence="8">Major Facilitator Superfamily protein</fullName>
    </submittedName>
</protein>
<feature type="transmembrane region" description="Helical" evidence="6">
    <location>
        <begin position="187"/>
        <end position="207"/>
    </location>
</feature>
<dbReference type="SUPFAM" id="SSF103473">
    <property type="entry name" value="MFS general substrate transporter"/>
    <property type="match status" value="1"/>
</dbReference>
<dbReference type="Pfam" id="PF07690">
    <property type="entry name" value="MFS_1"/>
    <property type="match status" value="1"/>
</dbReference>
<feature type="transmembrane region" description="Helical" evidence="6">
    <location>
        <begin position="99"/>
        <end position="117"/>
    </location>
</feature>
<dbReference type="InterPro" id="IPR020846">
    <property type="entry name" value="MFS_dom"/>
</dbReference>
<evidence type="ECO:0000256" key="1">
    <source>
        <dbReference type="ARBA" id="ARBA00004651"/>
    </source>
</evidence>
<feature type="transmembrane region" description="Helical" evidence="6">
    <location>
        <begin position="124"/>
        <end position="146"/>
    </location>
</feature>
<evidence type="ECO:0000256" key="3">
    <source>
        <dbReference type="ARBA" id="ARBA00022692"/>
    </source>
</evidence>
<feature type="transmembrane region" description="Helical" evidence="6">
    <location>
        <begin position="251"/>
        <end position="272"/>
    </location>
</feature>
<dbReference type="AlphaFoldDB" id="A0A1M7RXI0"/>
<evidence type="ECO:0000256" key="5">
    <source>
        <dbReference type="ARBA" id="ARBA00023136"/>
    </source>
</evidence>
<sequence>MVAAGLAVFMAMLDSYAVVVALPDLGTSLAVTPGLLPWVVLAYSLAMAAVVLPAGRWLDGVGHRPALLIAVGAFAAAGVGCALAPSIEVLLAARVVQGAAAAVLTALTPVLAAVAVAPQRRGRAMGVVSVLGPLGALTGPAVGGWLAEAVGWWALFLLDLPVAVTIAAIALRSLPAGQPVSGPDRRLVAQVVLLGGAVLAILAGLSLASRADLAWAATAVLAVPLLLVWARLPSSAPVLHLLTVRSVTGGLAALALVSVVTSGLIYAVPLALAGRDGSTAVESGLALSALSLAMLALAPVAGMLADRFGADRVAMAGAVLAATGLVVLLPVDPTWGVPDLSWRLAVVGAGTSLFVGPNQALLMTAAPRPLLGSTGGASGAARAVGFGLGPALVSATWTTTDGVAGLRWSLVVLCSAAVLAAGCLHASGRRSRTTT</sequence>
<keyword evidence="2" id="KW-0813">Transport</keyword>
<dbReference type="GO" id="GO:0005886">
    <property type="term" value="C:plasma membrane"/>
    <property type="evidence" value="ECO:0007669"/>
    <property type="project" value="UniProtKB-SubCell"/>
</dbReference>
<dbReference type="Proteomes" id="UP000184428">
    <property type="component" value="Unassembled WGS sequence"/>
</dbReference>
<reference evidence="8 9" key="1">
    <citation type="submission" date="2016-12" db="EMBL/GenBank/DDBJ databases">
        <authorList>
            <person name="Song W.-J."/>
            <person name="Kurnit D.M."/>
        </authorList>
    </citation>
    <scope>NUCLEOTIDE SEQUENCE [LARGE SCALE GENOMIC DNA]</scope>
    <source>
        <strain evidence="8 9">DSM 43162</strain>
    </source>
</reference>
<feature type="transmembrane region" description="Helical" evidence="6">
    <location>
        <begin position="66"/>
        <end position="87"/>
    </location>
</feature>